<comment type="caution">
    <text evidence="2">The sequence shown here is derived from an EMBL/GenBank/DDBJ whole genome shotgun (WGS) entry which is preliminary data.</text>
</comment>
<keyword evidence="3" id="KW-1185">Reference proteome</keyword>
<evidence type="ECO:0000313" key="2">
    <source>
        <dbReference type="EMBL" id="VDI63814.1"/>
    </source>
</evidence>
<gene>
    <name evidence="2" type="ORF">MGAL_10B002698</name>
</gene>
<evidence type="ECO:0000313" key="3">
    <source>
        <dbReference type="Proteomes" id="UP000596742"/>
    </source>
</evidence>
<accession>A0A8B6GHN7</accession>
<dbReference type="AlphaFoldDB" id="A0A8B6GHN7"/>
<feature type="coiled-coil region" evidence="1">
    <location>
        <begin position="23"/>
        <end position="50"/>
    </location>
</feature>
<proteinExistence type="predicted"/>
<name>A0A8B6GHN7_MYTGA</name>
<protein>
    <submittedName>
        <fullName evidence="2">Uncharacterized protein</fullName>
    </submittedName>
</protein>
<reference evidence="2" key="1">
    <citation type="submission" date="2018-11" db="EMBL/GenBank/DDBJ databases">
        <authorList>
            <person name="Alioto T."/>
            <person name="Alioto T."/>
        </authorList>
    </citation>
    <scope>NUCLEOTIDE SEQUENCE</scope>
</reference>
<sequence length="70" mass="8493">MVKDNGGSHYTNDDYRKAEKILQDKITEEKAQKERKRLALQQRIRNETDAELRKEYQQRENKIMNELENI</sequence>
<evidence type="ECO:0000256" key="1">
    <source>
        <dbReference type="SAM" id="Coils"/>
    </source>
</evidence>
<dbReference type="Proteomes" id="UP000596742">
    <property type="component" value="Unassembled WGS sequence"/>
</dbReference>
<organism evidence="2 3">
    <name type="scientific">Mytilus galloprovincialis</name>
    <name type="common">Mediterranean mussel</name>
    <dbReference type="NCBI Taxonomy" id="29158"/>
    <lineage>
        <taxon>Eukaryota</taxon>
        <taxon>Metazoa</taxon>
        <taxon>Spiralia</taxon>
        <taxon>Lophotrochozoa</taxon>
        <taxon>Mollusca</taxon>
        <taxon>Bivalvia</taxon>
        <taxon>Autobranchia</taxon>
        <taxon>Pteriomorphia</taxon>
        <taxon>Mytilida</taxon>
        <taxon>Mytiloidea</taxon>
        <taxon>Mytilidae</taxon>
        <taxon>Mytilinae</taxon>
        <taxon>Mytilus</taxon>
    </lineage>
</organism>
<feature type="non-terminal residue" evidence="2">
    <location>
        <position position="70"/>
    </location>
</feature>
<dbReference type="EMBL" id="UYJE01008421">
    <property type="protein sequence ID" value="VDI63814.1"/>
    <property type="molecule type" value="Genomic_DNA"/>
</dbReference>
<keyword evidence="1" id="KW-0175">Coiled coil</keyword>